<dbReference type="RefSeq" id="WP_189251905.1">
    <property type="nucleotide sequence ID" value="NZ_BMRE01000001.1"/>
</dbReference>
<protein>
    <submittedName>
        <fullName evidence="4">Gas vesicle protein GvpFL</fullName>
    </submittedName>
</protein>
<name>A0ABQ2UB57_9PSEU</name>
<reference evidence="5" key="1">
    <citation type="journal article" date="2019" name="Int. J. Syst. Evol. Microbiol.">
        <title>The Global Catalogue of Microorganisms (GCM) 10K type strain sequencing project: providing services to taxonomists for standard genome sequencing and annotation.</title>
        <authorList>
            <consortium name="The Broad Institute Genomics Platform"/>
            <consortium name="The Broad Institute Genome Sequencing Center for Infectious Disease"/>
            <person name="Wu L."/>
            <person name="Ma J."/>
        </authorList>
    </citation>
    <scope>NUCLEOTIDE SEQUENCE [LARGE SCALE GENOMIC DNA]</scope>
    <source>
        <strain evidence="5">JCM 3296</strain>
    </source>
</reference>
<dbReference type="InterPro" id="IPR009430">
    <property type="entry name" value="GvpL/GvpF"/>
</dbReference>
<evidence type="ECO:0000256" key="1">
    <source>
        <dbReference type="ARBA" id="ARBA00022987"/>
    </source>
</evidence>
<dbReference type="PANTHER" id="PTHR36852">
    <property type="entry name" value="PROTEIN GVPL 2"/>
    <property type="match status" value="1"/>
</dbReference>
<sequence>MSLYLHGVVRASHRLPDDSPFRLVDVDDLAAVVSDRQNDQVLTEQEVVAHLEGLCALLPGGPVLPLRIGTTAVDEAATRTAVVALGPPSLRHHLDELDGMAEMHVRLVFDENTALRAVHDRGVVTSRAVDVVAQGELIAREIVAWRRKEADALLAPVAAVAKAMALLDAPAHTEEARAYLVPLDQVEAACAAVAKISEVTATCTGPLPAYHFLDPPRPASRWGW</sequence>
<comment type="similarity">
    <text evidence="3">Belongs to the gas vesicle GvpF/GvpL family.</text>
</comment>
<evidence type="ECO:0000313" key="5">
    <source>
        <dbReference type="Proteomes" id="UP000649573"/>
    </source>
</evidence>
<organism evidence="4 5">
    <name type="scientific">Lentzea flava</name>
    <dbReference type="NCBI Taxonomy" id="103732"/>
    <lineage>
        <taxon>Bacteria</taxon>
        <taxon>Bacillati</taxon>
        <taxon>Actinomycetota</taxon>
        <taxon>Actinomycetes</taxon>
        <taxon>Pseudonocardiales</taxon>
        <taxon>Pseudonocardiaceae</taxon>
        <taxon>Lentzea</taxon>
    </lineage>
</organism>
<comment type="subcellular location">
    <subcellularLocation>
        <location evidence="2">Gas vesicle</location>
    </subcellularLocation>
</comment>
<evidence type="ECO:0000256" key="3">
    <source>
        <dbReference type="ARBA" id="ARBA00035643"/>
    </source>
</evidence>
<accession>A0ABQ2UB57</accession>
<evidence type="ECO:0000313" key="4">
    <source>
        <dbReference type="EMBL" id="GGU16912.1"/>
    </source>
</evidence>
<keyword evidence="5" id="KW-1185">Reference proteome</keyword>
<dbReference type="PANTHER" id="PTHR36852:SF1">
    <property type="entry name" value="PROTEIN GVPL 2"/>
    <property type="match status" value="1"/>
</dbReference>
<dbReference type="Pfam" id="PF06386">
    <property type="entry name" value="GvpL_GvpF"/>
    <property type="match status" value="1"/>
</dbReference>
<gene>
    <name evidence="4" type="ORF">GCM10010178_05830</name>
</gene>
<evidence type="ECO:0000256" key="2">
    <source>
        <dbReference type="ARBA" id="ARBA00035108"/>
    </source>
</evidence>
<dbReference type="EMBL" id="BMRE01000001">
    <property type="protein sequence ID" value="GGU16912.1"/>
    <property type="molecule type" value="Genomic_DNA"/>
</dbReference>
<comment type="caution">
    <text evidence="4">The sequence shown here is derived from an EMBL/GenBank/DDBJ whole genome shotgun (WGS) entry which is preliminary data.</text>
</comment>
<dbReference type="Proteomes" id="UP000649573">
    <property type="component" value="Unassembled WGS sequence"/>
</dbReference>
<keyword evidence="1" id="KW-0304">Gas vesicle</keyword>
<proteinExistence type="inferred from homology"/>